<dbReference type="EMBL" id="CP039690">
    <property type="protein sequence ID" value="QCI64392.1"/>
    <property type="molecule type" value="Genomic_DNA"/>
</dbReference>
<dbReference type="KEGG" id="pstg:E8M01_09205"/>
<proteinExistence type="predicted"/>
<reference evidence="1 2" key="1">
    <citation type="submission" date="2019-04" db="EMBL/GenBank/DDBJ databases">
        <title>Phreatobacter aquaticus sp. nov.</title>
        <authorList>
            <person name="Choi A."/>
        </authorList>
    </citation>
    <scope>NUCLEOTIDE SEQUENCE [LARGE SCALE GENOMIC DNA]</scope>
    <source>
        <strain evidence="1 2">KCTC 52518</strain>
    </source>
</reference>
<dbReference type="AlphaFoldDB" id="A0A4D7B8G5"/>
<evidence type="ECO:0000313" key="1">
    <source>
        <dbReference type="EMBL" id="QCI64392.1"/>
    </source>
</evidence>
<accession>A0A4D7B8G5</accession>
<gene>
    <name evidence="1" type="ORF">E8M01_09205</name>
</gene>
<organism evidence="1 2">
    <name type="scientific">Phreatobacter stygius</name>
    <dbReference type="NCBI Taxonomy" id="1940610"/>
    <lineage>
        <taxon>Bacteria</taxon>
        <taxon>Pseudomonadati</taxon>
        <taxon>Pseudomonadota</taxon>
        <taxon>Alphaproteobacteria</taxon>
        <taxon>Hyphomicrobiales</taxon>
        <taxon>Phreatobacteraceae</taxon>
        <taxon>Phreatobacter</taxon>
    </lineage>
</organism>
<name>A0A4D7B8G5_9HYPH</name>
<dbReference type="OrthoDB" id="9879239at2"/>
<dbReference type="RefSeq" id="WP_136959846.1">
    <property type="nucleotide sequence ID" value="NZ_CP039690.1"/>
</dbReference>
<evidence type="ECO:0000313" key="2">
    <source>
        <dbReference type="Proteomes" id="UP000298781"/>
    </source>
</evidence>
<protein>
    <submittedName>
        <fullName evidence="1">Uncharacterized protein</fullName>
    </submittedName>
</protein>
<dbReference type="Proteomes" id="UP000298781">
    <property type="component" value="Chromosome"/>
</dbReference>
<keyword evidence="2" id="KW-1185">Reference proteome</keyword>
<sequence>MATKDQEELAQKLLDHIAVGHFHVGSPAYFLAKQVADEGMGSLLPHQRSAWDTLIKPILDASPDELRKIEEAHARARAGH</sequence>